<name>A0ABS9D8F8_9ALTE</name>
<organism evidence="3 4">
    <name type="scientific">Paraglaciecola algarum</name>
    <dbReference type="NCBI Taxonomy" id="3050085"/>
    <lineage>
        <taxon>Bacteria</taxon>
        <taxon>Pseudomonadati</taxon>
        <taxon>Pseudomonadota</taxon>
        <taxon>Gammaproteobacteria</taxon>
        <taxon>Alteromonadales</taxon>
        <taxon>Alteromonadaceae</taxon>
        <taxon>Paraglaciecola</taxon>
    </lineage>
</organism>
<dbReference type="InterPro" id="IPR000866">
    <property type="entry name" value="AhpC/TSA"/>
</dbReference>
<keyword evidence="4" id="KW-1185">Reference proteome</keyword>
<dbReference type="SUPFAM" id="SSF52833">
    <property type="entry name" value="Thioredoxin-like"/>
    <property type="match status" value="1"/>
</dbReference>
<dbReference type="EMBL" id="JAKGAS010000007">
    <property type="protein sequence ID" value="MCF2949248.1"/>
    <property type="molecule type" value="Genomic_DNA"/>
</dbReference>
<feature type="domain" description="Thioredoxin" evidence="2">
    <location>
        <begin position="22"/>
        <end position="161"/>
    </location>
</feature>
<dbReference type="Proteomes" id="UP001521137">
    <property type="component" value="Unassembled WGS sequence"/>
</dbReference>
<keyword evidence="1" id="KW-0732">Signal</keyword>
<evidence type="ECO:0000313" key="4">
    <source>
        <dbReference type="Proteomes" id="UP001521137"/>
    </source>
</evidence>
<dbReference type="Pfam" id="PF00578">
    <property type="entry name" value="AhpC-TSA"/>
    <property type="match status" value="1"/>
</dbReference>
<reference evidence="3 4" key="1">
    <citation type="submission" date="2022-01" db="EMBL/GenBank/DDBJ databases">
        <title>Paraglaciecola sp. G1-23.</title>
        <authorList>
            <person name="Jin M.S."/>
            <person name="Han D.M."/>
            <person name="Kim H.M."/>
            <person name="Jeon C.O."/>
        </authorList>
    </citation>
    <scope>NUCLEOTIDE SEQUENCE [LARGE SCALE GENOMIC DNA]</scope>
    <source>
        <strain evidence="3 4">G1-23</strain>
    </source>
</reference>
<dbReference type="InterPro" id="IPR036249">
    <property type="entry name" value="Thioredoxin-like_sf"/>
</dbReference>
<dbReference type="RefSeq" id="WP_235313345.1">
    <property type="nucleotide sequence ID" value="NZ_JAKGAS010000007.1"/>
</dbReference>
<dbReference type="PANTHER" id="PTHR42852">
    <property type="entry name" value="THIOL:DISULFIDE INTERCHANGE PROTEIN DSBE"/>
    <property type="match status" value="1"/>
</dbReference>
<feature type="signal peptide" evidence="1">
    <location>
        <begin position="1"/>
        <end position="25"/>
    </location>
</feature>
<dbReference type="InterPro" id="IPR050553">
    <property type="entry name" value="Thioredoxin_ResA/DsbE_sf"/>
</dbReference>
<evidence type="ECO:0000313" key="3">
    <source>
        <dbReference type="EMBL" id="MCF2949248.1"/>
    </source>
</evidence>
<proteinExistence type="predicted"/>
<sequence length="164" mass="18870">MNKFTPKILVVLYVMAFSHSCLVNAQSAKDFTLNTSHLPAKLSALKGKVVYVDFWASWCKPCRKSFPWMNTMQQEYAAQGLQIITVNLDQERHLADEFLRTIPTKLPVVYDPQGKIAEAYKLVGMPSSYLIDRAGNIRFFHTGFFINKQKQYEQEISSLLQEKE</sequence>
<protein>
    <submittedName>
        <fullName evidence="3">TlpA family protein disulfide reductase</fullName>
    </submittedName>
</protein>
<dbReference type="InterPro" id="IPR013766">
    <property type="entry name" value="Thioredoxin_domain"/>
</dbReference>
<evidence type="ECO:0000256" key="1">
    <source>
        <dbReference type="SAM" id="SignalP"/>
    </source>
</evidence>
<gene>
    <name evidence="3" type="ORF">L0668_14105</name>
</gene>
<feature type="chain" id="PRO_5046545542" evidence="1">
    <location>
        <begin position="26"/>
        <end position="164"/>
    </location>
</feature>
<dbReference type="PROSITE" id="PS51352">
    <property type="entry name" value="THIOREDOXIN_2"/>
    <property type="match status" value="1"/>
</dbReference>
<dbReference type="PANTHER" id="PTHR42852:SF18">
    <property type="entry name" value="CHROMOSOME UNDETERMINED SCAFFOLD_47, WHOLE GENOME SHOTGUN SEQUENCE"/>
    <property type="match status" value="1"/>
</dbReference>
<comment type="caution">
    <text evidence="3">The sequence shown here is derived from an EMBL/GenBank/DDBJ whole genome shotgun (WGS) entry which is preliminary data.</text>
</comment>
<dbReference type="Gene3D" id="3.40.30.10">
    <property type="entry name" value="Glutaredoxin"/>
    <property type="match status" value="1"/>
</dbReference>
<dbReference type="CDD" id="cd02966">
    <property type="entry name" value="TlpA_like_family"/>
    <property type="match status" value="1"/>
</dbReference>
<evidence type="ECO:0000259" key="2">
    <source>
        <dbReference type="PROSITE" id="PS51352"/>
    </source>
</evidence>
<accession>A0ABS9D8F8</accession>